<dbReference type="InterPro" id="IPR000215">
    <property type="entry name" value="Serpin_fam"/>
</dbReference>
<dbReference type="PANTHER" id="PTHR11461:SF211">
    <property type="entry name" value="GH10112P-RELATED"/>
    <property type="match status" value="1"/>
</dbReference>
<comment type="similarity">
    <text evidence="1">Belongs to the serpin family.</text>
</comment>
<keyword evidence="7" id="KW-1185">Reference proteome</keyword>
<sequence>MTSKDSGRISENQPVANANNYFGLQLYKMLAKEGKNVFFSPFSLSTALGMLFYGARNKTMQEMKTVLGYEIANIKDEEIKFFFQQLLFDLECKTEAYTLTYANSMFYQKEFDVREEYKSLLFDFFKAVILEVDF</sequence>
<keyword evidence="2" id="KW-0646">Protease inhibitor</keyword>
<dbReference type="PANTHER" id="PTHR11461">
    <property type="entry name" value="SERINE PROTEASE INHIBITOR, SERPIN"/>
    <property type="match status" value="1"/>
</dbReference>
<keyword evidence="4" id="KW-0472">Membrane</keyword>
<evidence type="ECO:0000256" key="1">
    <source>
        <dbReference type="ARBA" id="ARBA00009500"/>
    </source>
</evidence>
<name>A0AAV4WAL2_CAEEX</name>
<evidence type="ECO:0000256" key="3">
    <source>
        <dbReference type="ARBA" id="ARBA00022900"/>
    </source>
</evidence>
<dbReference type="EMBL" id="BPLR01015939">
    <property type="protein sequence ID" value="GIY79866.1"/>
    <property type="molecule type" value="Genomic_DNA"/>
</dbReference>
<feature type="transmembrane region" description="Helical" evidence="4">
    <location>
        <begin position="37"/>
        <end position="55"/>
    </location>
</feature>
<dbReference type="InterPro" id="IPR036186">
    <property type="entry name" value="Serpin_sf"/>
</dbReference>
<reference evidence="6 7" key="1">
    <citation type="submission" date="2021-06" db="EMBL/GenBank/DDBJ databases">
        <title>Caerostris extrusa draft genome.</title>
        <authorList>
            <person name="Kono N."/>
            <person name="Arakawa K."/>
        </authorList>
    </citation>
    <scope>NUCLEOTIDE SEQUENCE [LARGE SCALE GENOMIC DNA]</scope>
</reference>
<dbReference type="InterPro" id="IPR042178">
    <property type="entry name" value="Serpin_sf_1"/>
</dbReference>
<dbReference type="Pfam" id="PF00079">
    <property type="entry name" value="Serpin"/>
    <property type="match status" value="1"/>
</dbReference>
<keyword evidence="4" id="KW-1133">Transmembrane helix</keyword>
<feature type="domain" description="Serpin" evidence="5">
    <location>
        <begin position="18"/>
        <end position="134"/>
    </location>
</feature>
<dbReference type="AlphaFoldDB" id="A0AAV4WAL2"/>
<dbReference type="GO" id="GO:0004867">
    <property type="term" value="F:serine-type endopeptidase inhibitor activity"/>
    <property type="evidence" value="ECO:0007669"/>
    <property type="project" value="UniProtKB-KW"/>
</dbReference>
<keyword evidence="4" id="KW-0812">Transmembrane</keyword>
<gene>
    <name evidence="6" type="primary">TK1782_0</name>
    <name evidence="6" type="ORF">CEXT_38231</name>
</gene>
<dbReference type="Gene3D" id="3.30.497.10">
    <property type="entry name" value="Antithrombin, subunit I, domain 2"/>
    <property type="match status" value="1"/>
</dbReference>
<dbReference type="GO" id="GO:0005615">
    <property type="term" value="C:extracellular space"/>
    <property type="evidence" value="ECO:0007669"/>
    <property type="project" value="InterPro"/>
</dbReference>
<evidence type="ECO:0000256" key="2">
    <source>
        <dbReference type="ARBA" id="ARBA00022690"/>
    </source>
</evidence>
<evidence type="ECO:0000313" key="6">
    <source>
        <dbReference type="EMBL" id="GIY79866.1"/>
    </source>
</evidence>
<protein>
    <submittedName>
        <fullName evidence="6">Serpin-like protein TK1782</fullName>
    </submittedName>
</protein>
<accession>A0AAV4WAL2</accession>
<dbReference type="InterPro" id="IPR023796">
    <property type="entry name" value="Serpin_dom"/>
</dbReference>
<comment type="caution">
    <text evidence="6">The sequence shown here is derived from an EMBL/GenBank/DDBJ whole genome shotgun (WGS) entry which is preliminary data.</text>
</comment>
<evidence type="ECO:0000313" key="7">
    <source>
        <dbReference type="Proteomes" id="UP001054945"/>
    </source>
</evidence>
<proteinExistence type="inferred from homology"/>
<evidence type="ECO:0000259" key="5">
    <source>
        <dbReference type="Pfam" id="PF00079"/>
    </source>
</evidence>
<keyword evidence="3" id="KW-0722">Serine protease inhibitor</keyword>
<dbReference type="SUPFAM" id="SSF56574">
    <property type="entry name" value="Serpins"/>
    <property type="match status" value="1"/>
</dbReference>
<organism evidence="6 7">
    <name type="scientific">Caerostris extrusa</name>
    <name type="common">Bark spider</name>
    <name type="synonym">Caerostris bankana</name>
    <dbReference type="NCBI Taxonomy" id="172846"/>
    <lineage>
        <taxon>Eukaryota</taxon>
        <taxon>Metazoa</taxon>
        <taxon>Ecdysozoa</taxon>
        <taxon>Arthropoda</taxon>
        <taxon>Chelicerata</taxon>
        <taxon>Arachnida</taxon>
        <taxon>Araneae</taxon>
        <taxon>Araneomorphae</taxon>
        <taxon>Entelegynae</taxon>
        <taxon>Araneoidea</taxon>
        <taxon>Araneidae</taxon>
        <taxon>Caerostris</taxon>
    </lineage>
</organism>
<evidence type="ECO:0000256" key="4">
    <source>
        <dbReference type="SAM" id="Phobius"/>
    </source>
</evidence>
<dbReference type="Proteomes" id="UP001054945">
    <property type="component" value="Unassembled WGS sequence"/>
</dbReference>